<organism evidence="3 4">
    <name type="scientific">Dyella telluris</name>
    <dbReference type="NCBI Taxonomy" id="2763498"/>
    <lineage>
        <taxon>Bacteria</taxon>
        <taxon>Pseudomonadati</taxon>
        <taxon>Pseudomonadota</taxon>
        <taxon>Gammaproteobacteria</taxon>
        <taxon>Lysobacterales</taxon>
        <taxon>Rhodanobacteraceae</taxon>
        <taxon>Dyella</taxon>
    </lineage>
</organism>
<dbReference type="InterPro" id="IPR033932">
    <property type="entry name" value="YtcJ-like"/>
</dbReference>
<dbReference type="Gene3D" id="2.30.40.10">
    <property type="entry name" value="Urease, subunit C, domain 1"/>
    <property type="match status" value="1"/>
</dbReference>
<feature type="domain" description="Amidohydrolase 3" evidence="2">
    <location>
        <begin position="83"/>
        <end position="578"/>
    </location>
</feature>
<dbReference type="AlphaFoldDB" id="A0A7G8Q918"/>
<evidence type="ECO:0000256" key="1">
    <source>
        <dbReference type="SAM" id="SignalP"/>
    </source>
</evidence>
<name>A0A7G8Q918_9GAMM</name>
<dbReference type="InterPro" id="IPR013108">
    <property type="entry name" value="Amidohydro_3"/>
</dbReference>
<reference evidence="3 4" key="1">
    <citation type="submission" date="2020-08" db="EMBL/GenBank/DDBJ databases">
        <title>Dyella sp. G9 isolated from forest soil.</title>
        <authorList>
            <person name="Fu J."/>
            <person name="Qiu L."/>
        </authorList>
    </citation>
    <scope>NUCLEOTIDE SEQUENCE [LARGE SCALE GENOMIC DNA]</scope>
    <source>
        <strain evidence="3 4">G9</strain>
    </source>
</reference>
<keyword evidence="3" id="KW-0378">Hydrolase</keyword>
<feature type="signal peptide" evidence="1">
    <location>
        <begin position="1"/>
        <end position="21"/>
    </location>
</feature>
<protein>
    <submittedName>
        <fullName evidence="3">Amidohydrolase</fullName>
    </submittedName>
</protein>
<dbReference type="InterPro" id="IPR011059">
    <property type="entry name" value="Metal-dep_hydrolase_composite"/>
</dbReference>
<dbReference type="Proteomes" id="UP000515873">
    <property type="component" value="Chromosome"/>
</dbReference>
<proteinExistence type="predicted"/>
<evidence type="ECO:0000259" key="2">
    <source>
        <dbReference type="Pfam" id="PF07969"/>
    </source>
</evidence>
<dbReference type="SUPFAM" id="SSF51556">
    <property type="entry name" value="Metallo-dependent hydrolases"/>
    <property type="match status" value="1"/>
</dbReference>
<keyword evidence="1" id="KW-0732">Signal</keyword>
<gene>
    <name evidence="3" type="ORF">H8F01_09305</name>
</gene>
<dbReference type="GO" id="GO:0016810">
    <property type="term" value="F:hydrolase activity, acting on carbon-nitrogen (but not peptide) bonds"/>
    <property type="evidence" value="ECO:0007669"/>
    <property type="project" value="InterPro"/>
</dbReference>
<dbReference type="SUPFAM" id="SSF51338">
    <property type="entry name" value="Composite domain of metallo-dependent hydrolases"/>
    <property type="match status" value="1"/>
</dbReference>
<dbReference type="PANTHER" id="PTHR22642:SF2">
    <property type="entry name" value="PROTEIN LONG AFTER FAR-RED 3"/>
    <property type="match status" value="1"/>
</dbReference>
<dbReference type="Pfam" id="PF07969">
    <property type="entry name" value="Amidohydro_3"/>
    <property type="match status" value="1"/>
</dbReference>
<dbReference type="EMBL" id="CP060412">
    <property type="protein sequence ID" value="QNK03276.1"/>
    <property type="molecule type" value="Genomic_DNA"/>
</dbReference>
<evidence type="ECO:0000313" key="4">
    <source>
        <dbReference type="Proteomes" id="UP000515873"/>
    </source>
</evidence>
<dbReference type="Gene3D" id="3.10.310.70">
    <property type="match status" value="1"/>
</dbReference>
<dbReference type="KEGG" id="dtl:H8F01_09305"/>
<evidence type="ECO:0000313" key="3">
    <source>
        <dbReference type="EMBL" id="QNK03276.1"/>
    </source>
</evidence>
<keyword evidence="4" id="KW-1185">Reference proteome</keyword>
<dbReference type="InterPro" id="IPR032466">
    <property type="entry name" value="Metal_Hydrolase"/>
</dbReference>
<accession>A0A7G8Q918</accession>
<dbReference type="Gene3D" id="3.20.20.140">
    <property type="entry name" value="Metal-dependent hydrolases"/>
    <property type="match status" value="1"/>
</dbReference>
<dbReference type="CDD" id="cd01300">
    <property type="entry name" value="YtcJ_like"/>
    <property type="match status" value="1"/>
</dbReference>
<sequence>MKSFRCLIPCMAMVFAAGAAAEGAPVKGFPPRLEPADMVLLDATIATLDPLQPRAQALAIRAGRIQALGSDEAIRHYVGTQTKVLDLHGAFVTPGLIEGHGHLMDTGESLLQVDVGKAANWDEIVAIVKAAVAKAKPGEWIIGQGWQQAKWNKVPQPNVDGLPLPASLDAISPNNPVLLNHASGHGIYANAQALKLAGIADTTADPPGGTIVRDAQGHAMGMLRDSASDPVFAAYSRAMAALPAKDQEARREHALQLAVQNEVSKGITSFVDQGEHFETVVWMKQQFAKGQPLRLFVYIDEPSVEKLDKQLADYRIVGFADNHFTVRGLGEDVSDGALGTHSAWFLAPYNDAPGISGKNVTSMDDLAQMARIAARDGFQMAIHAIGDRANRELLDLYQDVFTQAPGARALRWRIEHAQHLDPADIPRFADLGVIASMQSIHACSDAPMVVGHLGEKRAKEGAYLWKTLIDSGAIVLDGTDTPVEDTNPIANFYCGVTRAYAHGKKTFYPAQAKTRLQELQSYTWNNAYAILEEHELGSLSPGKLADLDVFSGDLLTLPAEDILRTRVLYTIIGGKIAYQRPGAEQWRKGQLSEPMPEFDHAE</sequence>
<dbReference type="PANTHER" id="PTHR22642">
    <property type="entry name" value="IMIDAZOLONEPROPIONASE"/>
    <property type="match status" value="1"/>
</dbReference>
<feature type="chain" id="PRO_5028949026" evidence="1">
    <location>
        <begin position="22"/>
        <end position="602"/>
    </location>
</feature>